<organism evidence="1">
    <name type="scientific">Arundo donax</name>
    <name type="common">Giant reed</name>
    <name type="synonym">Donax arundinaceus</name>
    <dbReference type="NCBI Taxonomy" id="35708"/>
    <lineage>
        <taxon>Eukaryota</taxon>
        <taxon>Viridiplantae</taxon>
        <taxon>Streptophyta</taxon>
        <taxon>Embryophyta</taxon>
        <taxon>Tracheophyta</taxon>
        <taxon>Spermatophyta</taxon>
        <taxon>Magnoliopsida</taxon>
        <taxon>Liliopsida</taxon>
        <taxon>Poales</taxon>
        <taxon>Poaceae</taxon>
        <taxon>PACMAD clade</taxon>
        <taxon>Arundinoideae</taxon>
        <taxon>Arundineae</taxon>
        <taxon>Arundo</taxon>
    </lineage>
</organism>
<dbReference type="AlphaFoldDB" id="A0A0A9BAN5"/>
<dbReference type="EMBL" id="GBRH01239620">
    <property type="protein sequence ID" value="JAD58275.1"/>
    <property type="molecule type" value="Transcribed_RNA"/>
</dbReference>
<proteinExistence type="predicted"/>
<accession>A0A0A9BAN5</accession>
<sequence>MQECPLYGICVEKSMC</sequence>
<protein>
    <submittedName>
        <fullName evidence="1">Uncharacterized protein</fullName>
    </submittedName>
</protein>
<reference evidence="1" key="1">
    <citation type="submission" date="2014-09" db="EMBL/GenBank/DDBJ databases">
        <authorList>
            <person name="Magalhaes I.L.F."/>
            <person name="Oliveira U."/>
            <person name="Santos F.R."/>
            <person name="Vidigal T.H.D.A."/>
            <person name="Brescovit A.D."/>
            <person name="Santos A.J."/>
        </authorList>
    </citation>
    <scope>NUCLEOTIDE SEQUENCE</scope>
    <source>
        <tissue evidence="1">Shoot tissue taken approximately 20 cm above the soil surface</tissue>
    </source>
</reference>
<name>A0A0A9BAN5_ARUDO</name>
<evidence type="ECO:0000313" key="1">
    <source>
        <dbReference type="EMBL" id="JAD58275.1"/>
    </source>
</evidence>
<reference evidence="1" key="2">
    <citation type="journal article" date="2015" name="Data Brief">
        <title>Shoot transcriptome of the giant reed, Arundo donax.</title>
        <authorList>
            <person name="Barrero R.A."/>
            <person name="Guerrero F.D."/>
            <person name="Moolhuijzen P."/>
            <person name="Goolsby J.A."/>
            <person name="Tidwell J."/>
            <person name="Bellgard S.E."/>
            <person name="Bellgard M.I."/>
        </authorList>
    </citation>
    <scope>NUCLEOTIDE SEQUENCE</scope>
    <source>
        <tissue evidence="1">Shoot tissue taken approximately 20 cm above the soil surface</tissue>
    </source>
</reference>